<evidence type="ECO:0000256" key="6">
    <source>
        <dbReference type="ARBA" id="ARBA00023136"/>
    </source>
</evidence>
<comment type="similarity">
    <text evidence="2">Belongs to the TMEM8 family.</text>
</comment>
<organism evidence="8 9">
    <name type="scientific">Trypanosoma brucei equiperdum</name>
    <dbReference type="NCBI Taxonomy" id="630700"/>
    <lineage>
        <taxon>Eukaryota</taxon>
        <taxon>Discoba</taxon>
        <taxon>Euglenozoa</taxon>
        <taxon>Kinetoplastea</taxon>
        <taxon>Metakinetoplastina</taxon>
        <taxon>Trypanosomatida</taxon>
        <taxon>Trypanosomatidae</taxon>
        <taxon>Trypanosoma</taxon>
    </lineage>
</organism>
<dbReference type="PANTHER" id="PTHR36561:SF2">
    <property type="entry name" value="HAEMOLYSIN-III RELATED"/>
    <property type="match status" value="1"/>
</dbReference>
<evidence type="ECO:0000256" key="1">
    <source>
        <dbReference type="ARBA" id="ARBA00004651"/>
    </source>
</evidence>
<name>A0A3L6L8X0_9TRYP</name>
<reference evidence="8 9" key="1">
    <citation type="submission" date="2018-09" db="EMBL/GenBank/DDBJ databases">
        <title>whole genome sequence of T. equiperdum IVM-t1 strain.</title>
        <authorList>
            <person name="Suganuma K."/>
        </authorList>
    </citation>
    <scope>NUCLEOTIDE SEQUENCE [LARGE SCALE GENOMIC DNA]</scope>
    <source>
        <strain evidence="8 9">IVM-t1</strain>
    </source>
</reference>
<dbReference type="GO" id="GO:0005886">
    <property type="term" value="C:plasma membrane"/>
    <property type="evidence" value="ECO:0007669"/>
    <property type="project" value="UniProtKB-SubCell"/>
</dbReference>
<dbReference type="AlphaFoldDB" id="A0A3L6L8X0"/>
<accession>A0A3L6L8X0</accession>
<protein>
    <recommendedName>
        <fullName evidence="10">Haemolysin-III related</fullName>
    </recommendedName>
</protein>
<dbReference type="Pfam" id="PF12036">
    <property type="entry name" value="DUF3522"/>
    <property type="match status" value="1"/>
</dbReference>
<feature type="transmembrane region" description="Helical" evidence="7">
    <location>
        <begin position="182"/>
        <end position="199"/>
    </location>
</feature>
<evidence type="ECO:0000256" key="4">
    <source>
        <dbReference type="ARBA" id="ARBA00022692"/>
    </source>
</evidence>
<keyword evidence="3" id="KW-1003">Cell membrane</keyword>
<proteinExistence type="inferred from homology"/>
<dbReference type="InterPro" id="IPR021910">
    <property type="entry name" value="NGX6/PGAP6/MYMK"/>
</dbReference>
<gene>
    <name evidence="8" type="ORF">DPX39_070072000</name>
</gene>
<dbReference type="Proteomes" id="UP000266743">
    <property type="component" value="Chromosome 7"/>
</dbReference>
<evidence type="ECO:0008006" key="10">
    <source>
        <dbReference type="Google" id="ProtNLM"/>
    </source>
</evidence>
<keyword evidence="5 7" id="KW-1133">Transmembrane helix</keyword>
<evidence type="ECO:0000313" key="8">
    <source>
        <dbReference type="EMBL" id="RHW71657.1"/>
    </source>
</evidence>
<evidence type="ECO:0000256" key="2">
    <source>
        <dbReference type="ARBA" id="ARBA00005542"/>
    </source>
</evidence>
<evidence type="ECO:0000256" key="5">
    <source>
        <dbReference type="ARBA" id="ARBA00022989"/>
    </source>
</evidence>
<feature type="transmembrane region" description="Helical" evidence="7">
    <location>
        <begin position="117"/>
        <end position="140"/>
    </location>
</feature>
<evidence type="ECO:0000256" key="7">
    <source>
        <dbReference type="SAM" id="Phobius"/>
    </source>
</evidence>
<sequence>MEVELEPFASWLVCLFSVISHVTFLPTVHHFFKQRYVYEAAMGIFGMTASLMYHICQVLNAEIILDEAGWHRVDNILVVSFLGAWSVYMCAFRDLFTERCSKYCLLMMCVLFQARGAWKAVNTIVPVFICIGFPICVYAYRWRLPSVFPNRLFGFALVMAVAVIFFIKGLDDENDPYKMYHSLWHFFCGIASYLMWTLLKVPGVTGVMGKSIHV</sequence>
<feature type="transmembrane region" description="Helical" evidence="7">
    <location>
        <begin position="6"/>
        <end position="24"/>
    </location>
</feature>
<comment type="subcellular location">
    <subcellularLocation>
        <location evidence="1">Cell membrane</location>
        <topology evidence="1">Multi-pass membrane protein</topology>
    </subcellularLocation>
</comment>
<keyword evidence="4 7" id="KW-0812">Transmembrane</keyword>
<evidence type="ECO:0000313" key="9">
    <source>
        <dbReference type="Proteomes" id="UP000266743"/>
    </source>
</evidence>
<comment type="caution">
    <text evidence="8">The sequence shown here is derived from an EMBL/GenBank/DDBJ whole genome shotgun (WGS) entry which is preliminary data.</text>
</comment>
<feature type="transmembrane region" description="Helical" evidence="7">
    <location>
        <begin position="152"/>
        <end position="170"/>
    </location>
</feature>
<keyword evidence="6 7" id="KW-0472">Membrane</keyword>
<dbReference type="PANTHER" id="PTHR36561">
    <property type="entry name" value="HAEMOLYSIN-III RELATED-RELATED"/>
    <property type="match status" value="1"/>
</dbReference>
<dbReference type="EMBL" id="QSBY01000007">
    <property type="protein sequence ID" value="RHW71657.1"/>
    <property type="molecule type" value="Genomic_DNA"/>
</dbReference>
<evidence type="ECO:0000256" key="3">
    <source>
        <dbReference type="ARBA" id="ARBA00022475"/>
    </source>
</evidence>